<evidence type="ECO:0000256" key="1">
    <source>
        <dbReference type="SAM" id="Phobius"/>
    </source>
</evidence>
<keyword evidence="1" id="KW-0472">Membrane</keyword>
<sequence>MMSITAGNKVVEIKNSVSYAQGKEGHKKKLIAPVGILKEYMWKALFSFHPLVVQAILFIVVPILGPISPPMCIFGVTT</sequence>
<name>A0A5B7DP08_PORTR</name>
<dbReference type="AlphaFoldDB" id="A0A5B7DP08"/>
<keyword evidence="1" id="KW-0812">Transmembrane</keyword>
<protein>
    <submittedName>
        <fullName evidence="2">Uncharacterized protein</fullName>
    </submittedName>
</protein>
<feature type="transmembrane region" description="Helical" evidence="1">
    <location>
        <begin position="44"/>
        <end position="64"/>
    </location>
</feature>
<dbReference type="EMBL" id="VSRR010001124">
    <property type="protein sequence ID" value="MPC22774.1"/>
    <property type="molecule type" value="Genomic_DNA"/>
</dbReference>
<organism evidence="2 3">
    <name type="scientific">Portunus trituberculatus</name>
    <name type="common">Swimming crab</name>
    <name type="synonym">Neptunus trituberculatus</name>
    <dbReference type="NCBI Taxonomy" id="210409"/>
    <lineage>
        <taxon>Eukaryota</taxon>
        <taxon>Metazoa</taxon>
        <taxon>Ecdysozoa</taxon>
        <taxon>Arthropoda</taxon>
        <taxon>Crustacea</taxon>
        <taxon>Multicrustacea</taxon>
        <taxon>Malacostraca</taxon>
        <taxon>Eumalacostraca</taxon>
        <taxon>Eucarida</taxon>
        <taxon>Decapoda</taxon>
        <taxon>Pleocyemata</taxon>
        <taxon>Brachyura</taxon>
        <taxon>Eubrachyura</taxon>
        <taxon>Portunoidea</taxon>
        <taxon>Portunidae</taxon>
        <taxon>Portuninae</taxon>
        <taxon>Portunus</taxon>
    </lineage>
</organism>
<comment type="caution">
    <text evidence="2">The sequence shown here is derived from an EMBL/GenBank/DDBJ whole genome shotgun (WGS) entry which is preliminary data.</text>
</comment>
<evidence type="ECO:0000313" key="3">
    <source>
        <dbReference type="Proteomes" id="UP000324222"/>
    </source>
</evidence>
<gene>
    <name evidence="2" type="ORF">E2C01_015800</name>
</gene>
<accession>A0A5B7DP08</accession>
<reference evidence="2 3" key="1">
    <citation type="submission" date="2019-05" db="EMBL/GenBank/DDBJ databases">
        <title>Another draft genome of Portunus trituberculatus and its Hox gene families provides insights of decapod evolution.</title>
        <authorList>
            <person name="Jeong J.-H."/>
            <person name="Song I."/>
            <person name="Kim S."/>
            <person name="Choi T."/>
            <person name="Kim D."/>
            <person name="Ryu S."/>
            <person name="Kim W."/>
        </authorList>
    </citation>
    <scope>NUCLEOTIDE SEQUENCE [LARGE SCALE GENOMIC DNA]</scope>
    <source>
        <tissue evidence="2">Muscle</tissue>
    </source>
</reference>
<keyword evidence="1" id="KW-1133">Transmembrane helix</keyword>
<evidence type="ECO:0000313" key="2">
    <source>
        <dbReference type="EMBL" id="MPC22774.1"/>
    </source>
</evidence>
<keyword evidence="3" id="KW-1185">Reference proteome</keyword>
<proteinExistence type="predicted"/>
<dbReference type="Proteomes" id="UP000324222">
    <property type="component" value="Unassembled WGS sequence"/>
</dbReference>